<keyword evidence="4" id="KW-0221">Differentiation</keyword>
<dbReference type="Gene3D" id="2.40.50.90">
    <property type="match status" value="1"/>
</dbReference>
<keyword evidence="4" id="KW-0744">Spermatogenesis</keyword>
<organism evidence="7 8">
    <name type="scientific">Cinara cedri</name>
    <dbReference type="NCBI Taxonomy" id="506608"/>
    <lineage>
        <taxon>Eukaryota</taxon>
        <taxon>Metazoa</taxon>
        <taxon>Ecdysozoa</taxon>
        <taxon>Arthropoda</taxon>
        <taxon>Hexapoda</taxon>
        <taxon>Insecta</taxon>
        <taxon>Pterygota</taxon>
        <taxon>Neoptera</taxon>
        <taxon>Paraneoptera</taxon>
        <taxon>Hemiptera</taxon>
        <taxon>Sternorrhyncha</taxon>
        <taxon>Aphidomorpha</taxon>
        <taxon>Aphidoidea</taxon>
        <taxon>Aphididae</taxon>
        <taxon>Lachninae</taxon>
        <taxon>Cinara</taxon>
    </lineage>
</organism>
<dbReference type="OrthoDB" id="10034606at2759"/>
<dbReference type="InterPro" id="IPR025605">
    <property type="entry name" value="OST-HTH/LOTUS_dom"/>
</dbReference>
<dbReference type="InterPro" id="IPR035437">
    <property type="entry name" value="SNase_OB-fold_sf"/>
</dbReference>
<dbReference type="GO" id="GO:0030154">
    <property type="term" value="P:cell differentiation"/>
    <property type="evidence" value="ECO:0007669"/>
    <property type="project" value="UniProtKB-ARBA"/>
</dbReference>
<feature type="domain" description="HTH OST-type" evidence="6">
    <location>
        <begin position="7"/>
        <end position="80"/>
    </location>
</feature>
<dbReference type="EMBL" id="CABPRJ010001911">
    <property type="protein sequence ID" value="VVC41072.1"/>
    <property type="molecule type" value="Genomic_DNA"/>
</dbReference>
<evidence type="ECO:0000256" key="4">
    <source>
        <dbReference type="ARBA" id="ARBA00022871"/>
    </source>
</evidence>
<dbReference type="Gene3D" id="3.30.420.610">
    <property type="entry name" value="LOTUS domain-like"/>
    <property type="match status" value="1"/>
</dbReference>
<evidence type="ECO:0000256" key="1">
    <source>
        <dbReference type="ARBA" id="ARBA00004496"/>
    </source>
</evidence>
<keyword evidence="2" id="KW-0963">Cytoplasm</keyword>
<proteinExistence type="predicted"/>
<keyword evidence="8" id="KW-1185">Reference proteome</keyword>
<evidence type="ECO:0000256" key="3">
    <source>
        <dbReference type="ARBA" id="ARBA00022737"/>
    </source>
</evidence>
<feature type="compositionally biased region" description="Low complexity" evidence="5">
    <location>
        <begin position="111"/>
        <end position="126"/>
    </location>
</feature>
<evidence type="ECO:0000256" key="5">
    <source>
        <dbReference type="SAM" id="MobiDB-lite"/>
    </source>
</evidence>
<dbReference type="Gene3D" id="2.30.30.140">
    <property type="match status" value="1"/>
</dbReference>
<name>A0A5E4N8G9_9HEMI</name>
<evidence type="ECO:0000313" key="7">
    <source>
        <dbReference type="EMBL" id="VVC41072.1"/>
    </source>
</evidence>
<dbReference type="InterPro" id="IPR041966">
    <property type="entry name" value="LOTUS-like"/>
</dbReference>
<reference evidence="7 8" key="1">
    <citation type="submission" date="2019-08" db="EMBL/GenBank/DDBJ databases">
        <authorList>
            <person name="Alioto T."/>
            <person name="Alioto T."/>
            <person name="Gomez Garrido J."/>
        </authorList>
    </citation>
    <scope>NUCLEOTIDE SEQUENCE [LARGE SCALE GENOMIC DNA]</scope>
</reference>
<sequence length="632" mass="73164">MASNSNAMDELKQSLRSIIISSRSRLSIEELRKDYYTIEGRQLPYKRFGFNSVIELIQNMSDTFSIPSNPKEYSLVSLVGETKSDHLIQLIANQKPNTKRGKPRRSENRNSCHNNSSHNTNYYNRSKSTSRPSINHTSQPLTRSKSFYSEDTNKSFSYSDQNDIQKPKSSFVSHVSDAPNTSLKLSGINNSKQFANGNHSINNKFTTVLNKIDDETSSITNKPTRRINDFVNKCKVQTMLSTLKDSNCNKNSMAQIKSKIDYIKRQAKIRQDINDKLKNSSGIESHDSSANADMCKSKSVSFAHSTPKKNYSDDIKNVIKSSNMIQFPSIPEDILWKIAMVFRAYYDSMNYILFSFVYMKMHHSKFEPKNYGFNSSIEFFKHLDQHYKVRNNVVYKNTNIPNYNELIKTENWSNTQPYINSQNKIISIVLTNNNEHISLHLHQTLVHDDSEIAMVLSEVYFPSLFFMQLCSKREDFNILIKQMESFYDEANIKYCVEPEHVLVGSCYATSYTESVNKWRRVKILCEVNSTHVQVIQVDYGTMNCILKKNLRFLKKEFCDLQCQAIQCCLAGFNEIDKFEENVTIAFSEMIHNNTIMVKIDKNIILNNQNQVLHVTLFKKSKNINSELVIWYM</sequence>
<dbReference type="GO" id="GO:0007283">
    <property type="term" value="P:spermatogenesis"/>
    <property type="evidence" value="ECO:0007669"/>
    <property type="project" value="UniProtKB-KW"/>
</dbReference>
<evidence type="ECO:0000259" key="6">
    <source>
        <dbReference type="PROSITE" id="PS51644"/>
    </source>
</evidence>
<dbReference type="Pfam" id="PF12872">
    <property type="entry name" value="OST-HTH"/>
    <property type="match status" value="2"/>
</dbReference>
<evidence type="ECO:0000313" key="8">
    <source>
        <dbReference type="Proteomes" id="UP000325440"/>
    </source>
</evidence>
<dbReference type="SUPFAM" id="SSF63748">
    <property type="entry name" value="Tudor/PWWP/MBT"/>
    <property type="match status" value="1"/>
</dbReference>
<dbReference type="PANTHER" id="PTHR16442">
    <property type="entry name" value="RING FINGER PROTEIN 17"/>
    <property type="match status" value="1"/>
</dbReference>
<gene>
    <name evidence="7" type="ORF">CINCED_3A006591</name>
</gene>
<dbReference type="InterPro" id="IPR002999">
    <property type="entry name" value="Tudor"/>
</dbReference>
<dbReference type="Proteomes" id="UP000325440">
    <property type="component" value="Unassembled WGS sequence"/>
</dbReference>
<accession>A0A5E4N8G9</accession>
<feature type="region of interest" description="Disordered" evidence="5">
    <location>
        <begin position="156"/>
        <end position="175"/>
    </location>
</feature>
<dbReference type="Pfam" id="PF00567">
    <property type="entry name" value="TUDOR"/>
    <property type="match status" value="1"/>
</dbReference>
<keyword evidence="3" id="KW-0677">Repeat</keyword>
<comment type="subcellular location">
    <subcellularLocation>
        <location evidence="1">Cytoplasm</location>
    </subcellularLocation>
</comment>
<feature type="compositionally biased region" description="Polar residues" evidence="5">
    <location>
        <begin position="127"/>
        <end position="147"/>
    </location>
</feature>
<dbReference type="GO" id="GO:0005737">
    <property type="term" value="C:cytoplasm"/>
    <property type="evidence" value="ECO:0007669"/>
    <property type="project" value="UniProtKB-SubCell"/>
</dbReference>
<feature type="region of interest" description="Disordered" evidence="5">
    <location>
        <begin position="91"/>
        <end position="147"/>
    </location>
</feature>
<dbReference type="PROSITE" id="PS51644">
    <property type="entry name" value="HTH_OST"/>
    <property type="match status" value="1"/>
</dbReference>
<protein>
    <submittedName>
        <fullName evidence="7">OST-HTH/LOTUS domain,Tudor domain</fullName>
    </submittedName>
</protein>
<dbReference type="PANTHER" id="PTHR16442:SF1">
    <property type="entry name" value="RING FINGER PROTEIN 17"/>
    <property type="match status" value="1"/>
</dbReference>
<evidence type="ECO:0000256" key="2">
    <source>
        <dbReference type="ARBA" id="ARBA00022490"/>
    </source>
</evidence>
<dbReference type="AlphaFoldDB" id="A0A5E4N8G9"/>